<protein>
    <submittedName>
        <fullName evidence="5">GntR family transcriptional regulator</fullName>
    </submittedName>
</protein>
<dbReference type="CDD" id="cd07377">
    <property type="entry name" value="WHTH_GntR"/>
    <property type="match status" value="1"/>
</dbReference>
<evidence type="ECO:0000256" key="1">
    <source>
        <dbReference type="ARBA" id="ARBA00023015"/>
    </source>
</evidence>
<dbReference type="InterPro" id="IPR008920">
    <property type="entry name" value="TF_FadR/GntR_C"/>
</dbReference>
<keyword evidence="6" id="KW-1185">Reference proteome</keyword>
<dbReference type="SMART" id="SM00895">
    <property type="entry name" value="FCD"/>
    <property type="match status" value="1"/>
</dbReference>
<evidence type="ECO:0000259" key="4">
    <source>
        <dbReference type="PROSITE" id="PS50949"/>
    </source>
</evidence>
<evidence type="ECO:0000313" key="6">
    <source>
        <dbReference type="Proteomes" id="UP000245390"/>
    </source>
</evidence>
<organism evidence="5 6">
    <name type="scientific">Silicimonas algicola</name>
    <dbReference type="NCBI Taxonomy" id="1826607"/>
    <lineage>
        <taxon>Bacteria</taxon>
        <taxon>Pseudomonadati</taxon>
        <taxon>Pseudomonadota</taxon>
        <taxon>Alphaproteobacteria</taxon>
        <taxon>Rhodobacterales</taxon>
        <taxon>Paracoccaceae</taxon>
    </lineage>
</organism>
<dbReference type="InterPro" id="IPR000524">
    <property type="entry name" value="Tscrpt_reg_HTH_GntR"/>
</dbReference>
<reference evidence="5 6" key="1">
    <citation type="submission" date="2018-05" db="EMBL/GenBank/DDBJ databases">
        <title>Genomic Encyclopedia of Type Strains, Phase IV (KMG-IV): sequencing the most valuable type-strain genomes for metagenomic binning, comparative biology and taxonomic classification.</title>
        <authorList>
            <person name="Goeker M."/>
        </authorList>
    </citation>
    <scope>NUCLEOTIDE SEQUENCE [LARGE SCALE GENOMIC DNA]</scope>
    <source>
        <strain evidence="5 6">DSM 103371</strain>
    </source>
</reference>
<dbReference type="InterPro" id="IPR036388">
    <property type="entry name" value="WH-like_DNA-bd_sf"/>
</dbReference>
<dbReference type="InterPro" id="IPR036390">
    <property type="entry name" value="WH_DNA-bd_sf"/>
</dbReference>
<dbReference type="InterPro" id="IPR011711">
    <property type="entry name" value="GntR_C"/>
</dbReference>
<comment type="caution">
    <text evidence="5">The sequence shown here is derived from an EMBL/GenBank/DDBJ whole genome shotgun (WGS) entry which is preliminary data.</text>
</comment>
<keyword evidence="2" id="KW-0238">DNA-binding</keyword>
<evidence type="ECO:0000256" key="2">
    <source>
        <dbReference type="ARBA" id="ARBA00023125"/>
    </source>
</evidence>
<dbReference type="SUPFAM" id="SSF46785">
    <property type="entry name" value="Winged helix' DNA-binding domain"/>
    <property type="match status" value="1"/>
</dbReference>
<dbReference type="Proteomes" id="UP000245390">
    <property type="component" value="Unassembled WGS sequence"/>
</dbReference>
<dbReference type="PROSITE" id="PS50949">
    <property type="entry name" value="HTH_GNTR"/>
    <property type="match status" value="1"/>
</dbReference>
<keyword evidence="3" id="KW-0804">Transcription</keyword>
<evidence type="ECO:0000256" key="3">
    <source>
        <dbReference type="ARBA" id="ARBA00023163"/>
    </source>
</evidence>
<evidence type="ECO:0000313" key="5">
    <source>
        <dbReference type="EMBL" id="PWK55783.1"/>
    </source>
</evidence>
<dbReference type="PANTHER" id="PTHR43537">
    <property type="entry name" value="TRANSCRIPTIONAL REGULATOR, GNTR FAMILY"/>
    <property type="match status" value="1"/>
</dbReference>
<dbReference type="Pfam" id="PF07729">
    <property type="entry name" value="FCD"/>
    <property type="match status" value="1"/>
</dbReference>
<feature type="domain" description="HTH gntR-type" evidence="4">
    <location>
        <begin position="14"/>
        <end position="82"/>
    </location>
</feature>
<dbReference type="RefSeq" id="WP_164721734.1">
    <property type="nucleotide sequence ID" value="NZ_CP034588.1"/>
</dbReference>
<dbReference type="Gene3D" id="1.10.10.10">
    <property type="entry name" value="Winged helix-like DNA-binding domain superfamily/Winged helix DNA-binding domain"/>
    <property type="match status" value="1"/>
</dbReference>
<dbReference type="EMBL" id="QGGV01000006">
    <property type="protein sequence ID" value="PWK55783.1"/>
    <property type="molecule type" value="Genomic_DNA"/>
</dbReference>
<dbReference type="AlphaFoldDB" id="A0A316G575"/>
<accession>A0A316G575</accession>
<gene>
    <name evidence="5" type="ORF">C8D95_106179</name>
</gene>
<sequence>MAEAGAQTTRSETGSAVDGVVESIRALIGRDGLTVGDSLPTERELCDAFGASRNTVREAMRILKAYGIVEVRPKVGATIIDNRMASAFEMFSFNVLDLSPKTFSDIQGFRALLEVSSVETLFERMTPSDLAELRRINTKLTDMPHVDVASEYDFEFHTKLMSLLDNKAILDVYGLMKPVILRIMKMGKSRRTFETTTYREHEAILAAAEAGDRLGYQYLMKTHLNAGYALFQKTAAPEAGKRDITS</sequence>
<dbReference type="GO" id="GO:0003677">
    <property type="term" value="F:DNA binding"/>
    <property type="evidence" value="ECO:0007669"/>
    <property type="project" value="UniProtKB-KW"/>
</dbReference>
<dbReference type="PANTHER" id="PTHR43537:SF24">
    <property type="entry name" value="GLUCONATE OPERON TRANSCRIPTIONAL REPRESSOR"/>
    <property type="match status" value="1"/>
</dbReference>
<dbReference type="Gene3D" id="1.20.120.530">
    <property type="entry name" value="GntR ligand-binding domain-like"/>
    <property type="match status" value="1"/>
</dbReference>
<name>A0A316G575_9RHOB</name>
<dbReference type="GO" id="GO:0003700">
    <property type="term" value="F:DNA-binding transcription factor activity"/>
    <property type="evidence" value="ECO:0007669"/>
    <property type="project" value="InterPro"/>
</dbReference>
<dbReference type="SMART" id="SM00345">
    <property type="entry name" value="HTH_GNTR"/>
    <property type="match status" value="1"/>
</dbReference>
<dbReference type="PRINTS" id="PR00035">
    <property type="entry name" value="HTHGNTR"/>
</dbReference>
<keyword evidence="1" id="KW-0805">Transcription regulation</keyword>
<proteinExistence type="predicted"/>
<dbReference type="SUPFAM" id="SSF48008">
    <property type="entry name" value="GntR ligand-binding domain-like"/>
    <property type="match status" value="1"/>
</dbReference>
<dbReference type="Pfam" id="PF00392">
    <property type="entry name" value="GntR"/>
    <property type="match status" value="1"/>
</dbReference>